<keyword evidence="5" id="KW-1185">Reference proteome</keyword>
<reference evidence="5" key="1">
    <citation type="submission" date="2017-09" db="EMBL/GenBank/DDBJ databases">
        <authorList>
            <person name="Varghese N."/>
            <person name="Submissions S."/>
        </authorList>
    </citation>
    <scope>NUCLEOTIDE SEQUENCE [LARGE SCALE GENOMIC DNA]</scope>
    <source>
        <strain evidence="5">WG-1MB</strain>
    </source>
</reference>
<organism evidence="3 5">
    <name type="scientific">Methanohalophilus euhalobius</name>
    <dbReference type="NCBI Taxonomy" id="51203"/>
    <lineage>
        <taxon>Archaea</taxon>
        <taxon>Methanobacteriati</taxon>
        <taxon>Methanobacteriota</taxon>
        <taxon>Stenosarchaea group</taxon>
        <taxon>Methanomicrobia</taxon>
        <taxon>Methanosarcinales</taxon>
        <taxon>Methanosarcinaceae</taxon>
        <taxon>Methanohalophilus</taxon>
    </lineage>
</organism>
<evidence type="ECO:0000313" key="3">
    <source>
        <dbReference type="EMBL" id="SNY16726.1"/>
    </source>
</evidence>
<protein>
    <submittedName>
        <fullName evidence="3">5-methylcytosine-specific restriction enzyme subunit McrC</fullName>
    </submittedName>
</protein>
<sequence length="432" mass="50960">MSQNTSITLFEHESRSYSDFIQGPSSHHLDLIEKLNESNGEILTLKRNGLHTKQYVGLIQVSDLSIEILPKMYSDGLTRASKIENSQRNLLYLLHYCYDIPIYESDIAHMQSRKAAWFEILTYMFIKNLIDVFKKGAQKQYMEVEENLPYFKGKWMVQKHIISNCFKKHHFYVNYDEFSPDIPLNQILKFVVRRLKYQSQDSENRKNLHILDYQMENIAYVSNPTPLLNKVIFTRLNENYRPAFNMAKMFIDANVVETSVGSMSSFAFTFDMNVLFERFIARFLKKHRRSILPEDLLDCNLYSQMGRKELARNSKEEKSFWLIPDILFNKREITKLIIDTKYKKLRKKDRKKGVSVADMYQMAAYANRYDCSKIILLYPRTSGINGHIIEKYMLKPTGQQIKVATVDLRIDLTNPVNKKKLIEDIRKILEEE</sequence>
<dbReference type="RefSeq" id="WP_096712437.1">
    <property type="nucleotide sequence ID" value="NZ_OBDR01000006.1"/>
</dbReference>
<evidence type="ECO:0000313" key="6">
    <source>
        <dbReference type="Proteomes" id="UP000251060"/>
    </source>
</evidence>
<dbReference type="PANTHER" id="PTHR38733:SF1">
    <property type="entry name" value="TYPE IV METHYL-DIRECTED RESTRICTION ENZYME ECOKMCRBC"/>
    <property type="match status" value="1"/>
</dbReference>
<gene>
    <name evidence="1" type="ORF">B0H22_1099</name>
    <name evidence="4" type="ORF">C7960_1788</name>
    <name evidence="2" type="ORF">EDD83_01570</name>
    <name evidence="3" type="ORF">SAMN06295989_10641</name>
</gene>
<dbReference type="Proteomes" id="UP000273978">
    <property type="component" value="Unassembled WGS sequence"/>
</dbReference>
<dbReference type="Proteomes" id="UP000295404">
    <property type="component" value="Unassembled WGS sequence"/>
</dbReference>
<dbReference type="OrthoDB" id="62357at2157"/>
<dbReference type="PANTHER" id="PTHR38733">
    <property type="entry name" value="PROTEIN MCRC"/>
    <property type="match status" value="1"/>
</dbReference>
<dbReference type="EMBL" id="OBDR01000006">
    <property type="protein sequence ID" value="SNY16726.1"/>
    <property type="molecule type" value="Genomic_DNA"/>
</dbReference>
<dbReference type="EMBL" id="SMMS01000001">
    <property type="protein sequence ID" value="TCL12525.1"/>
    <property type="molecule type" value="Genomic_DNA"/>
</dbReference>
<accession>A0A285G2G1</accession>
<evidence type="ECO:0000313" key="8">
    <source>
        <dbReference type="Proteomes" id="UP000295404"/>
    </source>
</evidence>
<dbReference type="EMBL" id="PVBU01000009">
    <property type="protein sequence ID" value="PQV42072.1"/>
    <property type="molecule type" value="Genomic_DNA"/>
</dbReference>
<evidence type="ECO:0000313" key="5">
    <source>
        <dbReference type="Proteomes" id="UP000217726"/>
    </source>
</evidence>
<name>A0A285G2G1_9EURY</name>
<evidence type="ECO:0000313" key="2">
    <source>
        <dbReference type="EMBL" id="RNI12277.1"/>
    </source>
</evidence>
<proteinExistence type="predicted"/>
<dbReference type="InterPro" id="IPR019292">
    <property type="entry name" value="McrC"/>
</dbReference>
<dbReference type="AlphaFoldDB" id="A0A285G2G1"/>
<evidence type="ECO:0000313" key="7">
    <source>
        <dbReference type="Proteomes" id="UP000273978"/>
    </source>
</evidence>
<dbReference type="EMBL" id="RJJF01000002">
    <property type="protein sequence ID" value="RNI12277.1"/>
    <property type="molecule type" value="Genomic_DNA"/>
</dbReference>
<reference evidence="3" key="2">
    <citation type="submission" date="2017-09" db="EMBL/GenBank/DDBJ databases">
        <authorList>
            <person name="Ehlers B."/>
            <person name="Leendertz F.H."/>
        </authorList>
    </citation>
    <scope>NUCLEOTIDE SEQUENCE [LARGE SCALE GENOMIC DNA]</scope>
    <source>
        <strain evidence="3">WG-1MB</strain>
    </source>
</reference>
<reference evidence="2 7" key="4">
    <citation type="submission" date="2018-10" db="EMBL/GenBank/DDBJ databases">
        <title>Cultivation of a novel Methanohalophilus strain from Kebrit Deep of the Red Sea and a genomic comparison of members of the genus Methanohalophilus.</title>
        <authorList>
            <person name="Guan Y."/>
            <person name="Ngugi D.K."/>
            <person name="Stingl U."/>
        </authorList>
    </citation>
    <scope>NUCLEOTIDE SEQUENCE [LARGE SCALE GENOMIC DNA]</scope>
    <source>
        <strain evidence="2 7">DSM 10369</strain>
    </source>
</reference>
<reference evidence="1 6" key="3">
    <citation type="submission" date="2018-02" db="EMBL/GenBank/DDBJ databases">
        <title>Subsurface microbial communities from deep shales in Ohio and West Virginia, USA.</title>
        <authorList>
            <person name="Wrighton K."/>
        </authorList>
    </citation>
    <scope>NUCLEOTIDE SEQUENCE [LARGE SCALE GENOMIC DNA]</scope>
    <source>
        <strain evidence="1 6">DSM 10369</strain>
        <strain evidence="4 8">WG1_MB</strain>
    </source>
</reference>
<evidence type="ECO:0000313" key="1">
    <source>
        <dbReference type="EMBL" id="PQV42072.1"/>
    </source>
</evidence>
<dbReference type="Proteomes" id="UP000217726">
    <property type="component" value="Unassembled WGS sequence"/>
</dbReference>
<dbReference type="Proteomes" id="UP000251060">
    <property type="component" value="Unassembled WGS sequence"/>
</dbReference>
<evidence type="ECO:0000313" key="4">
    <source>
        <dbReference type="EMBL" id="TCL12525.1"/>
    </source>
</evidence>
<dbReference type="REBASE" id="1008601">
    <property type="entry name" value="MeuWG1MBMcrBCP"/>
</dbReference>
<dbReference type="Pfam" id="PF10117">
    <property type="entry name" value="McrBC"/>
    <property type="match status" value="1"/>
</dbReference>